<dbReference type="AlphaFoldDB" id="A0A447GG62"/>
<evidence type="ECO:0000256" key="6">
    <source>
        <dbReference type="ARBA" id="ARBA00023136"/>
    </source>
</evidence>
<evidence type="ECO:0000256" key="7">
    <source>
        <dbReference type="SAM" id="SignalP"/>
    </source>
</evidence>
<evidence type="ECO:0000256" key="3">
    <source>
        <dbReference type="ARBA" id="ARBA00022475"/>
    </source>
</evidence>
<dbReference type="KEGG" id="mbai:MB901379_03032"/>
<evidence type="ECO:0000313" key="9">
    <source>
        <dbReference type="Proteomes" id="UP000269998"/>
    </source>
</evidence>
<protein>
    <submittedName>
        <fullName evidence="8">Mycobacterium membrane protein</fullName>
    </submittedName>
</protein>
<gene>
    <name evidence="8" type="ORF">MB901379_03032</name>
</gene>
<dbReference type="GO" id="GO:0005886">
    <property type="term" value="C:plasma membrane"/>
    <property type="evidence" value="ECO:0007669"/>
    <property type="project" value="UniProtKB-SubCell"/>
</dbReference>
<evidence type="ECO:0000256" key="5">
    <source>
        <dbReference type="ARBA" id="ARBA00022989"/>
    </source>
</evidence>
<keyword evidence="6" id="KW-0472">Membrane</keyword>
<dbReference type="RefSeq" id="WP_232021852.1">
    <property type="nucleotide sequence ID" value="NZ_CBCSKE010000002.1"/>
</dbReference>
<comment type="similarity">
    <text evidence="2">Belongs to the MmpS family.</text>
</comment>
<comment type="subcellular location">
    <subcellularLocation>
        <location evidence="1">Cell membrane</location>
    </subcellularLocation>
</comment>
<evidence type="ECO:0000256" key="2">
    <source>
        <dbReference type="ARBA" id="ARBA00007531"/>
    </source>
</evidence>
<keyword evidence="9" id="KW-1185">Reference proteome</keyword>
<evidence type="ECO:0000256" key="4">
    <source>
        <dbReference type="ARBA" id="ARBA00022692"/>
    </source>
</evidence>
<sequence length="123" mass="12635" precursor="true">MTSRLAGKLPQLMRLGGPAIVIALAIAGTGTCGPAHADQFPQVRYEVSGGGVADYISYQTEHGQRHATNVGLPWSSEFTGFGGQVFVLSAQGPGAITCRIVVDGTVVTEQTATGAPGHTVCTH</sequence>
<keyword evidence="4" id="KW-0812">Transmembrane</keyword>
<reference evidence="9" key="1">
    <citation type="submission" date="2018-02" db="EMBL/GenBank/DDBJ databases">
        <authorList>
            <person name="Seth-Smith MB H."/>
            <person name="Seth-Smith H."/>
        </authorList>
    </citation>
    <scope>NUCLEOTIDE SEQUENCE [LARGE SCALE GENOMIC DNA]</scope>
</reference>
<name>A0A447GG62_9MYCO</name>
<feature type="signal peptide" evidence="7">
    <location>
        <begin position="1"/>
        <end position="37"/>
    </location>
</feature>
<evidence type="ECO:0000313" key="8">
    <source>
        <dbReference type="EMBL" id="VDM89455.1"/>
    </source>
</evidence>
<dbReference type="InterPro" id="IPR008693">
    <property type="entry name" value="MmpS"/>
</dbReference>
<accession>A0A447GG62</accession>
<keyword evidence="5" id="KW-1133">Transmembrane helix</keyword>
<dbReference type="InterPro" id="IPR038468">
    <property type="entry name" value="MmpS_C"/>
</dbReference>
<feature type="chain" id="PRO_5019113878" evidence="7">
    <location>
        <begin position="38"/>
        <end position="123"/>
    </location>
</feature>
<dbReference type="Pfam" id="PF05423">
    <property type="entry name" value="Mycobact_memb"/>
    <property type="match status" value="1"/>
</dbReference>
<keyword evidence="3" id="KW-1003">Cell membrane</keyword>
<evidence type="ECO:0000256" key="1">
    <source>
        <dbReference type="ARBA" id="ARBA00004236"/>
    </source>
</evidence>
<dbReference type="Gene3D" id="2.60.40.2880">
    <property type="entry name" value="MmpS1-5, C-terminal soluble domain"/>
    <property type="match status" value="1"/>
</dbReference>
<dbReference type="Proteomes" id="UP000269998">
    <property type="component" value="Chromosome"/>
</dbReference>
<proteinExistence type="inferred from homology"/>
<keyword evidence="7" id="KW-0732">Signal</keyword>
<dbReference type="EMBL" id="LR130759">
    <property type="protein sequence ID" value="VDM89455.1"/>
    <property type="molecule type" value="Genomic_DNA"/>
</dbReference>
<organism evidence="8 9">
    <name type="scientific">Mycobacterium basiliense</name>
    <dbReference type="NCBI Taxonomy" id="2094119"/>
    <lineage>
        <taxon>Bacteria</taxon>
        <taxon>Bacillati</taxon>
        <taxon>Actinomycetota</taxon>
        <taxon>Actinomycetes</taxon>
        <taxon>Mycobacteriales</taxon>
        <taxon>Mycobacteriaceae</taxon>
        <taxon>Mycobacterium</taxon>
    </lineage>
</organism>